<evidence type="ECO:0000313" key="2">
    <source>
        <dbReference type="EMBL" id="CAB3254018.1"/>
    </source>
</evidence>
<evidence type="ECO:0000313" key="3">
    <source>
        <dbReference type="Proteomes" id="UP000494106"/>
    </source>
</evidence>
<reference evidence="3 4" key="1">
    <citation type="submission" date="2020-04" db="EMBL/GenBank/DDBJ databases">
        <authorList>
            <person name="Wallbank WR R."/>
            <person name="Pardo Diaz C."/>
            <person name="Kozak K."/>
            <person name="Martin S."/>
            <person name="Jiggins C."/>
            <person name="Moest M."/>
            <person name="Warren A I."/>
            <person name="Byers J.R.P. K."/>
            <person name="Montejo-Kovacevich G."/>
            <person name="Yen C E."/>
        </authorList>
    </citation>
    <scope>NUCLEOTIDE SEQUENCE [LARGE SCALE GENOMIC DNA]</scope>
</reference>
<keyword evidence="3" id="KW-1185">Reference proteome</keyword>
<accession>A0A8S1BAU2</accession>
<dbReference type="Proteomes" id="UP000494106">
    <property type="component" value="Unassembled WGS sequence"/>
</dbReference>
<gene>
    <name evidence="2" type="ORF">APLA_LOCUS14389</name>
    <name evidence="1" type="ORF">APLA_LOCUS1465</name>
</gene>
<organism evidence="2 3">
    <name type="scientific">Arctia plantaginis</name>
    <name type="common">Wood tiger moth</name>
    <name type="synonym">Phalaena plantaginis</name>
    <dbReference type="NCBI Taxonomy" id="874455"/>
    <lineage>
        <taxon>Eukaryota</taxon>
        <taxon>Metazoa</taxon>
        <taxon>Ecdysozoa</taxon>
        <taxon>Arthropoda</taxon>
        <taxon>Hexapoda</taxon>
        <taxon>Insecta</taxon>
        <taxon>Pterygota</taxon>
        <taxon>Neoptera</taxon>
        <taxon>Endopterygota</taxon>
        <taxon>Lepidoptera</taxon>
        <taxon>Glossata</taxon>
        <taxon>Ditrysia</taxon>
        <taxon>Noctuoidea</taxon>
        <taxon>Erebidae</taxon>
        <taxon>Arctiinae</taxon>
        <taxon>Arctia</taxon>
    </lineage>
</organism>
<dbReference type="EMBL" id="CADEBD010000171">
    <property type="protein sequence ID" value="CAB3223551.1"/>
    <property type="molecule type" value="Genomic_DNA"/>
</dbReference>
<evidence type="ECO:0000313" key="1">
    <source>
        <dbReference type="EMBL" id="CAB3223551.1"/>
    </source>
</evidence>
<dbReference type="AlphaFoldDB" id="A0A8S1BAU2"/>
<comment type="caution">
    <text evidence="2">The sequence shown here is derived from an EMBL/GenBank/DDBJ whole genome shotgun (WGS) entry which is preliminary data.</text>
</comment>
<sequence>MFTVSCYAFHPLVLQFVRIWRYTQVVSEVLTCILSMVCCQCMNMMLLSNRSSNESQFSVQRFKDDFVNHTNFGMVKEEGESPRTQYTVVDVHPEAKITSKAQTRCGEGWQFGISDQELQDKMEFAVQKHICSTRDLQTATSFWTHHLGDNIPGIHSTRKGVVKPSSNLYIK</sequence>
<proteinExistence type="predicted"/>
<dbReference type="OrthoDB" id="7228044at2759"/>
<dbReference type="EMBL" id="CADEBC010000561">
    <property type="protein sequence ID" value="CAB3254018.1"/>
    <property type="molecule type" value="Genomic_DNA"/>
</dbReference>
<name>A0A8S1BAU2_ARCPL</name>
<evidence type="ECO:0000313" key="4">
    <source>
        <dbReference type="Proteomes" id="UP000494256"/>
    </source>
</evidence>
<dbReference type="Proteomes" id="UP000494256">
    <property type="component" value="Unassembled WGS sequence"/>
</dbReference>
<protein>
    <submittedName>
        <fullName evidence="2">Uncharacterized protein</fullName>
    </submittedName>
</protein>